<gene>
    <name evidence="2" type="ORF">GCM10020367_08270</name>
</gene>
<protein>
    <submittedName>
        <fullName evidence="2">Uncharacterized protein</fullName>
    </submittedName>
</protein>
<proteinExistence type="predicted"/>
<evidence type="ECO:0000313" key="2">
    <source>
        <dbReference type="EMBL" id="GAA3368732.1"/>
    </source>
</evidence>
<organism evidence="2 3">
    <name type="scientific">Streptomyces sannanensis</name>
    <dbReference type="NCBI Taxonomy" id="285536"/>
    <lineage>
        <taxon>Bacteria</taxon>
        <taxon>Bacillati</taxon>
        <taxon>Actinomycetota</taxon>
        <taxon>Actinomycetes</taxon>
        <taxon>Kitasatosporales</taxon>
        <taxon>Streptomycetaceae</taxon>
        <taxon>Streptomyces</taxon>
    </lineage>
</organism>
<dbReference type="EMBL" id="BAAAYL010000001">
    <property type="protein sequence ID" value="GAA3368732.1"/>
    <property type="molecule type" value="Genomic_DNA"/>
</dbReference>
<evidence type="ECO:0000313" key="3">
    <source>
        <dbReference type="Proteomes" id="UP001499990"/>
    </source>
</evidence>
<keyword evidence="3" id="KW-1185">Reference proteome</keyword>
<evidence type="ECO:0000256" key="1">
    <source>
        <dbReference type="SAM" id="MobiDB-lite"/>
    </source>
</evidence>
<name>A0ABP6S6L3_9ACTN</name>
<dbReference type="Proteomes" id="UP001499990">
    <property type="component" value="Unassembled WGS sequence"/>
</dbReference>
<sequence length="92" mass="9646">MLTGYTKGPADIQPLPGASRDTTPSRTPAAEAAGALAAYRAMWDDFAAAAKTSDASHPGLGAHASGAALQLLRHMMTKDREKDVVTRGRLRV</sequence>
<comment type="caution">
    <text evidence="2">The sequence shown here is derived from an EMBL/GenBank/DDBJ whole genome shotgun (WGS) entry which is preliminary data.</text>
</comment>
<accession>A0ABP6S6L3</accession>
<feature type="region of interest" description="Disordered" evidence="1">
    <location>
        <begin position="1"/>
        <end position="31"/>
    </location>
</feature>
<reference evidence="3" key="1">
    <citation type="journal article" date="2019" name="Int. J. Syst. Evol. Microbiol.">
        <title>The Global Catalogue of Microorganisms (GCM) 10K type strain sequencing project: providing services to taxonomists for standard genome sequencing and annotation.</title>
        <authorList>
            <consortium name="The Broad Institute Genomics Platform"/>
            <consortium name="The Broad Institute Genome Sequencing Center for Infectious Disease"/>
            <person name="Wu L."/>
            <person name="Ma J."/>
        </authorList>
    </citation>
    <scope>NUCLEOTIDE SEQUENCE [LARGE SCALE GENOMIC DNA]</scope>
    <source>
        <strain evidence="3">JCM 9651</strain>
    </source>
</reference>